<accession>A0A3G2KFL8</accession>
<gene>
    <name evidence="1" type="primary">30</name>
    <name evidence="1" type="ORF">PBI_DRMANHATTAN_30</name>
</gene>
<proteinExistence type="predicted"/>
<organism evidence="1 2">
    <name type="scientific">Arthrobacter phage DrManhattan</name>
    <dbReference type="NCBI Taxonomy" id="2419955"/>
    <lineage>
        <taxon>Viruses</taxon>
        <taxon>Duplodnaviria</taxon>
        <taxon>Heunggongvirae</taxon>
        <taxon>Uroviricota</taxon>
        <taxon>Caudoviricetes</taxon>
        <taxon>Casidaviridae</taxon>
        <taxon>Manhattanvirus</taxon>
        <taxon>Manhattanvirus drmanhattan</taxon>
    </lineage>
</organism>
<dbReference type="Proteomes" id="UP000266996">
    <property type="component" value="Segment"/>
</dbReference>
<evidence type="ECO:0000313" key="1">
    <source>
        <dbReference type="EMBL" id="AYN57750.1"/>
    </source>
</evidence>
<reference evidence="2" key="1">
    <citation type="submission" date="2018-09" db="EMBL/GenBank/DDBJ databases">
        <authorList>
            <person name="Rimple P.A."/>
            <person name="Stoner T.H."/>
            <person name="Garlena R.A."/>
            <person name="Russell D.A."/>
            <person name="Pope W.H."/>
            <person name="Jacobs-Sera D."/>
            <person name="Hatfull G.F."/>
        </authorList>
    </citation>
    <scope>NUCLEOTIDE SEQUENCE [LARGE SCALE GENOMIC DNA]</scope>
</reference>
<keyword evidence="2" id="KW-1185">Reference proteome</keyword>
<dbReference type="RefSeq" id="YP_009815373.1">
    <property type="nucleotide sequence ID" value="NC_048093.1"/>
</dbReference>
<evidence type="ECO:0000313" key="2">
    <source>
        <dbReference type="Proteomes" id="UP000266996"/>
    </source>
</evidence>
<dbReference type="EMBL" id="MH834610">
    <property type="protein sequence ID" value="AYN57750.1"/>
    <property type="molecule type" value="Genomic_DNA"/>
</dbReference>
<dbReference type="GeneID" id="55006597"/>
<sequence>MPRKFTRSDVHPWKAVTRQGKLLRDKDGKPLNAFKGYADATAVAKKLGGIAVRA</sequence>
<protein>
    <submittedName>
        <fullName evidence="1">Uncharacterized protein</fullName>
    </submittedName>
</protein>
<name>A0A3G2KFL8_9CAUD</name>
<dbReference type="KEGG" id="vg:55006597"/>